<dbReference type="PANTHER" id="PTHR10908:SF0">
    <property type="entry name" value="SEROTONIN N-ACETYLTRANSFERASE"/>
    <property type="match status" value="1"/>
</dbReference>
<evidence type="ECO:0000256" key="1">
    <source>
        <dbReference type="ARBA" id="ARBA00022679"/>
    </source>
</evidence>
<dbReference type="InterPro" id="IPR000182">
    <property type="entry name" value="GNAT_dom"/>
</dbReference>
<dbReference type="CDD" id="cd04301">
    <property type="entry name" value="NAT_SF"/>
    <property type="match status" value="1"/>
</dbReference>
<dbReference type="PANTHER" id="PTHR10908">
    <property type="entry name" value="SEROTONIN N-ACETYLTRANSFERASE"/>
    <property type="match status" value="1"/>
</dbReference>
<gene>
    <name evidence="4" type="ORF">CCE28_06615</name>
</gene>
<dbReference type="SUPFAM" id="SSF55729">
    <property type="entry name" value="Acyl-CoA N-acyltransferases (Nat)"/>
    <property type="match status" value="1"/>
</dbReference>
<dbReference type="RefSeq" id="WP_095132229.1">
    <property type="nucleotide sequence ID" value="NZ_NIBG01000004.1"/>
</dbReference>
<keyword evidence="1 4" id="KW-0808">Transferase</keyword>
<sequence length="163" mass="18566">MSRLNIRNVLSNDLDCVCKIESLCFPAAEAASKKAFEERISVFPKGFFVAELDNEIIGFINGGVTNDIHIEDDFFKTMDLHIPDGDNIVIFGLDIHPDYQRKGYAKELMSHFIEDAKKSGRKKVLLTCKEHLIKYYEQFGYVNEGVSSSEHGGAKWYDMYLTV</sequence>
<evidence type="ECO:0000313" key="5">
    <source>
        <dbReference type="Proteomes" id="UP000216024"/>
    </source>
</evidence>
<dbReference type="InterPro" id="IPR051635">
    <property type="entry name" value="SNAT-like"/>
</dbReference>
<proteinExistence type="predicted"/>
<dbReference type="AlphaFoldDB" id="A0A267MMK4"/>
<dbReference type="InterPro" id="IPR016181">
    <property type="entry name" value="Acyl_CoA_acyltransferase"/>
</dbReference>
<dbReference type="EMBL" id="NIBG01000004">
    <property type="protein sequence ID" value="PAB60043.1"/>
    <property type="molecule type" value="Genomic_DNA"/>
</dbReference>
<protein>
    <submittedName>
        <fullName evidence="4">GNAT family N-acetyltransferase</fullName>
    </submittedName>
</protein>
<dbReference type="Gene3D" id="3.40.630.30">
    <property type="match status" value="1"/>
</dbReference>
<keyword evidence="5" id="KW-1185">Reference proteome</keyword>
<dbReference type="OrthoDB" id="9800962at2"/>
<evidence type="ECO:0000259" key="3">
    <source>
        <dbReference type="PROSITE" id="PS51186"/>
    </source>
</evidence>
<name>A0A267MMK4_9FIRM</name>
<dbReference type="Proteomes" id="UP000216024">
    <property type="component" value="Unassembled WGS sequence"/>
</dbReference>
<organism evidence="4 5">
    <name type="scientific">Anaeromicrobium sediminis</name>
    <dbReference type="NCBI Taxonomy" id="1478221"/>
    <lineage>
        <taxon>Bacteria</taxon>
        <taxon>Bacillati</taxon>
        <taxon>Bacillota</taxon>
        <taxon>Clostridia</taxon>
        <taxon>Peptostreptococcales</taxon>
        <taxon>Thermotaleaceae</taxon>
        <taxon>Anaeromicrobium</taxon>
    </lineage>
</organism>
<dbReference type="GO" id="GO:0008080">
    <property type="term" value="F:N-acetyltransferase activity"/>
    <property type="evidence" value="ECO:0007669"/>
    <property type="project" value="UniProtKB-ARBA"/>
</dbReference>
<reference evidence="4 5" key="1">
    <citation type="submission" date="2017-06" db="EMBL/GenBank/DDBJ databases">
        <title>Draft genome sequence of anaerobic fermentative bacterium Anaeromicrobium sediminis DY2726D isolated from West Pacific Ocean sediments.</title>
        <authorList>
            <person name="Zeng X."/>
        </authorList>
    </citation>
    <scope>NUCLEOTIDE SEQUENCE [LARGE SCALE GENOMIC DNA]</scope>
    <source>
        <strain evidence="4 5">DY2726D</strain>
    </source>
</reference>
<accession>A0A267MMK4</accession>
<evidence type="ECO:0000313" key="4">
    <source>
        <dbReference type="EMBL" id="PAB60043.1"/>
    </source>
</evidence>
<feature type="domain" description="N-acetyltransferase" evidence="3">
    <location>
        <begin position="4"/>
        <end position="162"/>
    </location>
</feature>
<comment type="caution">
    <text evidence="4">The sequence shown here is derived from an EMBL/GenBank/DDBJ whole genome shotgun (WGS) entry which is preliminary data.</text>
</comment>
<dbReference type="Pfam" id="PF00583">
    <property type="entry name" value="Acetyltransf_1"/>
    <property type="match status" value="1"/>
</dbReference>
<dbReference type="PROSITE" id="PS51186">
    <property type="entry name" value="GNAT"/>
    <property type="match status" value="1"/>
</dbReference>
<evidence type="ECO:0000256" key="2">
    <source>
        <dbReference type="ARBA" id="ARBA00023315"/>
    </source>
</evidence>
<keyword evidence="2" id="KW-0012">Acyltransferase</keyword>